<feature type="compositionally biased region" description="Low complexity" evidence="3">
    <location>
        <begin position="250"/>
        <end position="260"/>
    </location>
</feature>
<dbReference type="AlphaFoldDB" id="A0A067REZ1"/>
<dbReference type="FunCoup" id="A0A067REZ1">
    <property type="interactions" value="450"/>
</dbReference>
<feature type="compositionally biased region" description="Low complexity" evidence="3">
    <location>
        <begin position="325"/>
        <end position="345"/>
    </location>
</feature>
<feature type="region of interest" description="Disordered" evidence="3">
    <location>
        <begin position="375"/>
        <end position="423"/>
    </location>
</feature>
<evidence type="ECO:0000259" key="4">
    <source>
        <dbReference type="PROSITE" id="PS50013"/>
    </source>
</evidence>
<dbReference type="InterPro" id="IPR052458">
    <property type="entry name" value="PcG_PRC1-like_component"/>
</dbReference>
<dbReference type="GO" id="GO:0003682">
    <property type="term" value="F:chromatin binding"/>
    <property type="evidence" value="ECO:0007669"/>
    <property type="project" value="TreeGrafter"/>
</dbReference>
<feature type="domain" description="Chromo" evidence="4">
    <location>
        <begin position="10"/>
        <end position="68"/>
    </location>
</feature>
<reference evidence="5 6" key="1">
    <citation type="journal article" date="2014" name="Nat. Commun.">
        <title>Molecular traces of alternative social organization in a termite genome.</title>
        <authorList>
            <person name="Terrapon N."/>
            <person name="Li C."/>
            <person name="Robertson H.M."/>
            <person name="Ji L."/>
            <person name="Meng X."/>
            <person name="Booth W."/>
            <person name="Chen Z."/>
            <person name="Childers C.P."/>
            <person name="Glastad K.M."/>
            <person name="Gokhale K."/>
            <person name="Gowin J."/>
            <person name="Gronenberg W."/>
            <person name="Hermansen R.A."/>
            <person name="Hu H."/>
            <person name="Hunt B.G."/>
            <person name="Huylmans A.K."/>
            <person name="Khalil S.M."/>
            <person name="Mitchell R.D."/>
            <person name="Munoz-Torres M.C."/>
            <person name="Mustard J.A."/>
            <person name="Pan H."/>
            <person name="Reese J.T."/>
            <person name="Scharf M.E."/>
            <person name="Sun F."/>
            <person name="Vogel H."/>
            <person name="Xiao J."/>
            <person name="Yang W."/>
            <person name="Yang Z."/>
            <person name="Yang Z."/>
            <person name="Zhou J."/>
            <person name="Zhu J."/>
            <person name="Brent C.S."/>
            <person name="Elsik C.G."/>
            <person name="Goodisman M.A."/>
            <person name="Liberles D.A."/>
            <person name="Roe R.M."/>
            <person name="Vargo E.L."/>
            <person name="Vilcinskas A."/>
            <person name="Wang J."/>
            <person name="Bornberg-Bauer E."/>
            <person name="Korb J."/>
            <person name="Zhang G."/>
            <person name="Liebig J."/>
        </authorList>
    </citation>
    <scope>NUCLEOTIDE SEQUENCE [LARGE SCALE GENOMIC DNA]</scope>
    <source>
        <tissue evidence="5">Whole organism</tissue>
    </source>
</reference>
<organism evidence="5 6">
    <name type="scientific">Zootermopsis nevadensis</name>
    <name type="common">Dampwood termite</name>
    <dbReference type="NCBI Taxonomy" id="136037"/>
    <lineage>
        <taxon>Eukaryota</taxon>
        <taxon>Metazoa</taxon>
        <taxon>Ecdysozoa</taxon>
        <taxon>Arthropoda</taxon>
        <taxon>Hexapoda</taxon>
        <taxon>Insecta</taxon>
        <taxon>Pterygota</taxon>
        <taxon>Neoptera</taxon>
        <taxon>Polyneoptera</taxon>
        <taxon>Dictyoptera</taxon>
        <taxon>Blattodea</taxon>
        <taxon>Blattoidea</taxon>
        <taxon>Termitoidae</taxon>
        <taxon>Termopsidae</taxon>
        <taxon>Zootermopsis</taxon>
    </lineage>
</organism>
<feature type="region of interest" description="Disordered" evidence="3">
    <location>
        <begin position="57"/>
        <end position="349"/>
    </location>
</feature>
<evidence type="ECO:0000256" key="2">
    <source>
        <dbReference type="ARBA" id="ARBA00023242"/>
    </source>
</evidence>
<accession>A0A067REZ1</accession>
<feature type="compositionally biased region" description="Basic and acidic residues" evidence="3">
    <location>
        <begin position="160"/>
        <end position="184"/>
    </location>
</feature>
<dbReference type="PROSITE" id="PS00598">
    <property type="entry name" value="CHROMO_1"/>
    <property type="match status" value="1"/>
</dbReference>
<dbReference type="Proteomes" id="UP000027135">
    <property type="component" value="Unassembled WGS sequence"/>
</dbReference>
<evidence type="ECO:0000313" key="6">
    <source>
        <dbReference type="Proteomes" id="UP000027135"/>
    </source>
</evidence>
<dbReference type="InterPro" id="IPR000953">
    <property type="entry name" value="Chromo/chromo_shadow_dom"/>
</dbReference>
<keyword evidence="2" id="KW-0539">Nucleus</keyword>
<dbReference type="InterPro" id="IPR023780">
    <property type="entry name" value="Chromo_domain"/>
</dbReference>
<name>A0A067REZ1_ZOONE</name>
<dbReference type="InterPro" id="IPR016197">
    <property type="entry name" value="Chromo-like_dom_sf"/>
</dbReference>
<sequence>MELSMGDRVYAAERIMKKRVRRGRVEYFVKWKGWSQKHSTWEPEENILDGRLIDIFEQGQRGDPTPHKRGPGRKKESARYHDSHQQQQQQQQQEVGRSDPEDTLEEIQGGAGGDSSQDEGAGRSSSALPELELGEREDDDAGKKPEEVQGGGGEGGDNTQDDKGAAHSTRKLPEAHDINNKDGRAGASSVTPPPPELVALPPDIVDGDSSSSSSSEDRPIISRREPVGTKRKAEVLSKESGKIGVTITTSSSSSSSSGAGSPPPSKLPRLLPVKPVTAPTSPSYNPQVHGRRPSSSKSATDAAHISQDDAGVGSVLSAISPPPSSGRGSKSPASSPALTPTSPRSNSTDKRILAPALSPVASHILQELQGTDTATAASAISRTEDSHKQKHSHQEGSIITTDAVNGSTDMDKTGETNAVNNSNVSVTGGSLVNGHPNNAYSNNNINTGNLDEVEKPPPTLLPQLLSSPSSEYWHARNPVADQVFITDVTVNLKTVTIRECKTEKGFFRNRDVPNQSDIK</sequence>
<dbReference type="InterPro" id="IPR023779">
    <property type="entry name" value="Chromodomain_CS"/>
</dbReference>
<dbReference type="STRING" id="136037.A0A067REZ1"/>
<dbReference type="PROSITE" id="PS50013">
    <property type="entry name" value="CHROMO_2"/>
    <property type="match status" value="1"/>
</dbReference>
<dbReference type="InParanoid" id="A0A067REZ1"/>
<dbReference type="PANTHER" id="PTHR46389">
    <property type="entry name" value="POLYCOMB GROUP PROTEIN PC"/>
    <property type="match status" value="1"/>
</dbReference>
<comment type="subcellular location">
    <subcellularLocation>
        <location evidence="1">Nucleus</location>
    </subcellularLocation>
</comment>
<dbReference type="InterPro" id="IPR033773">
    <property type="entry name" value="CBX7_C"/>
</dbReference>
<dbReference type="Pfam" id="PF17218">
    <property type="entry name" value="CBX7_C"/>
    <property type="match status" value="1"/>
</dbReference>
<dbReference type="SUPFAM" id="SSF54160">
    <property type="entry name" value="Chromo domain-like"/>
    <property type="match status" value="1"/>
</dbReference>
<dbReference type="GO" id="GO:0000122">
    <property type="term" value="P:negative regulation of transcription by RNA polymerase II"/>
    <property type="evidence" value="ECO:0007669"/>
    <property type="project" value="TreeGrafter"/>
</dbReference>
<dbReference type="GO" id="GO:0035102">
    <property type="term" value="C:PRC1 complex"/>
    <property type="evidence" value="ECO:0007669"/>
    <property type="project" value="TreeGrafter"/>
</dbReference>
<dbReference type="PRINTS" id="PR00504">
    <property type="entry name" value="CHROMODOMAIN"/>
</dbReference>
<keyword evidence="6" id="KW-1185">Reference proteome</keyword>
<feature type="compositionally biased region" description="Polar residues" evidence="3">
    <location>
        <begin position="395"/>
        <end position="408"/>
    </location>
</feature>
<dbReference type="eggNOG" id="KOG2748">
    <property type="taxonomic scope" value="Eukaryota"/>
</dbReference>
<dbReference type="OrthoDB" id="8192126at2759"/>
<feature type="compositionally biased region" description="Basic and acidic residues" evidence="3">
    <location>
        <begin position="215"/>
        <end position="241"/>
    </location>
</feature>
<dbReference type="Gene3D" id="2.40.50.40">
    <property type="match status" value="1"/>
</dbReference>
<gene>
    <name evidence="5" type="ORF">L798_03547</name>
</gene>
<dbReference type="CDD" id="cd18644">
    <property type="entry name" value="CD_polycomb"/>
    <property type="match status" value="1"/>
</dbReference>
<protein>
    <submittedName>
        <fullName evidence="5">Chromobox protein-like protein 6</fullName>
    </submittedName>
</protein>
<feature type="compositionally biased region" description="Basic and acidic residues" evidence="3">
    <location>
        <begin position="73"/>
        <end position="84"/>
    </location>
</feature>
<dbReference type="EMBL" id="KK852548">
    <property type="protein sequence ID" value="KDR21593.1"/>
    <property type="molecule type" value="Genomic_DNA"/>
</dbReference>
<dbReference type="GO" id="GO:0000785">
    <property type="term" value="C:chromatin"/>
    <property type="evidence" value="ECO:0007669"/>
    <property type="project" value="TreeGrafter"/>
</dbReference>
<proteinExistence type="predicted"/>
<evidence type="ECO:0000256" key="1">
    <source>
        <dbReference type="ARBA" id="ARBA00004123"/>
    </source>
</evidence>
<feature type="compositionally biased region" description="Low complexity" evidence="3">
    <location>
        <begin position="267"/>
        <end position="276"/>
    </location>
</feature>
<dbReference type="Pfam" id="PF00385">
    <property type="entry name" value="Chromo"/>
    <property type="match status" value="1"/>
</dbReference>
<dbReference type="PANTHER" id="PTHR46389:SF3">
    <property type="entry name" value="POLYCOMB GROUP PROTEIN PC"/>
    <property type="match status" value="1"/>
</dbReference>
<evidence type="ECO:0000256" key="3">
    <source>
        <dbReference type="SAM" id="MobiDB-lite"/>
    </source>
</evidence>
<dbReference type="SMART" id="SM00298">
    <property type="entry name" value="CHROMO"/>
    <property type="match status" value="1"/>
</dbReference>
<evidence type="ECO:0000313" key="5">
    <source>
        <dbReference type="EMBL" id="KDR21593.1"/>
    </source>
</evidence>
<dbReference type="OMA" id="IPKPCNN"/>
<dbReference type="InterPro" id="IPR017984">
    <property type="entry name" value="Chromo_dom_subgr"/>
</dbReference>